<organism evidence="2 3">
    <name type="scientific">Amedibacillus dolichus</name>
    <dbReference type="NCBI Taxonomy" id="31971"/>
    <lineage>
        <taxon>Bacteria</taxon>
        <taxon>Bacillati</taxon>
        <taxon>Bacillota</taxon>
        <taxon>Erysipelotrichia</taxon>
        <taxon>Erysipelotrichales</taxon>
        <taxon>Erysipelotrichaceae</taxon>
        <taxon>Amedibacillus</taxon>
    </lineage>
</organism>
<gene>
    <name evidence="2" type="ORF">DWZ83_07215</name>
    <name evidence="1" type="ORF">KHZ85_08225</name>
</gene>
<protein>
    <submittedName>
        <fullName evidence="2">Asp23/Gls24 family envelope stress response protein</fullName>
    </submittedName>
</protein>
<dbReference type="EMBL" id="QRPK01000037">
    <property type="protein sequence ID" value="RHM09474.1"/>
    <property type="molecule type" value="Genomic_DNA"/>
</dbReference>
<dbReference type="RefSeq" id="WP_022420030.1">
    <property type="nucleotide sequence ID" value="NZ_CAJKGD010000002.1"/>
</dbReference>
<keyword evidence="3" id="KW-1185">Reference proteome</keyword>
<reference evidence="2 3" key="1">
    <citation type="submission" date="2018-08" db="EMBL/GenBank/DDBJ databases">
        <title>A genome reference for cultivated species of the human gut microbiota.</title>
        <authorList>
            <person name="Zou Y."/>
            <person name="Xue W."/>
            <person name="Luo G."/>
        </authorList>
    </citation>
    <scope>NUCLEOTIDE SEQUENCE [LARGE SCALE GENOMIC DNA]</scope>
    <source>
        <strain evidence="2 3">AF35-6BH</strain>
    </source>
</reference>
<comment type="caution">
    <text evidence="2">The sequence shown here is derived from an EMBL/GenBank/DDBJ whole genome shotgun (WGS) entry which is preliminary data.</text>
</comment>
<dbReference type="OrthoDB" id="1768319at2"/>
<sequence length="109" mass="12254">MAQEYIALKDNNKIGVIALNKSAFQTIAKNVIEEDERLKLAESNAPFKYAITCKIVNDQLLLSADVKVNYNANVNQVCVDVQGKIFENIEHMTGYTPDMIDIRVVGFIF</sequence>
<reference evidence="1" key="2">
    <citation type="submission" date="2021-02" db="EMBL/GenBank/DDBJ databases">
        <title>Infant gut strain persistence is associated with maternal origin, phylogeny, and functional potential including surface adhesion and iron acquisition.</title>
        <authorList>
            <person name="Lou Y.C."/>
        </authorList>
    </citation>
    <scope>NUCLEOTIDE SEQUENCE</scope>
    <source>
        <strain evidence="1">L3_108_103G1_dasL3_108_103G1_concoct_2</strain>
    </source>
</reference>
<dbReference type="EMBL" id="JAGZMZ010000022">
    <property type="protein sequence ID" value="MBS4884738.1"/>
    <property type="molecule type" value="Genomic_DNA"/>
</dbReference>
<dbReference type="Proteomes" id="UP000284868">
    <property type="component" value="Unassembled WGS sequence"/>
</dbReference>
<evidence type="ECO:0000313" key="1">
    <source>
        <dbReference type="EMBL" id="MBS4884738.1"/>
    </source>
</evidence>
<accession>A0A415P9N6</accession>
<name>A0A415P9N6_9FIRM</name>
<evidence type="ECO:0000313" key="2">
    <source>
        <dbReference type="EMBL" id="RHM09474.1"/>
    </source>
</evidence>
<evidence type="ECO:0000313" key="3">
    <source>
        <dbReference type="Proteomes" id="UP000284868"/>
    </source>
</evidence>
<dbReference type="AlphaFoldDB" id="A0A415P9N6"/>
<dbReference type="Proteomes" id="UP000753219">
    <property type="component" value="Unassembled WGS sequence"/>
</dbReference>
<proteinExistence type="predicted"/>